<dbReference type="Proteomes" id="UP000271162">
    <property type="component" value="Unassembled WGS sequence"/>
</dbReference>
<dbReference type="Gene3D" id="3.40.532.10">
    <property type="entry name" value="Peptidase C12, ubiquitin carboxyl-terminal hydrolase"/>
    <property type="match status" value="1"/>
</dbReference>
<dbReference type="EC" id="3.4.19.12" evidence="2"/>
<gene>
    <name evidence="8" type="ORF">NBR_LOCUS14373</name>
</gene>
<protein>
    <recommendedName>
        <fullName evidence="2">ubiquitinyl hydrolase 1</fullName>
        <ecNumber evidence="2">3.4.19.12</ecNumber>
    </recommendedName>
</protein>
<keyword evidence="6" id="KW-0788">Thiol protease</keyword>
<keyword evidence="5" id="KW-0378">Hydrolase</keyword>
<evidence type="ECO:0000256" key="1">
    <source>
        <dbReference type="ARBA" id="ARBA00000707"/>
    </source>
</evidence>
<accession>A0A0N4YCS8</accession>
<name>A0A0N4YCS8_NIPBR</name>
<evidence type="ECO:0000256" key="3">
    <source>
        <dbReference type="ARBA" id="ARBA00022670"/>
    </source>
</evidence>
<evidence type="ECO:0000256" key="2">
    <source>
        <dbReference type="ARBA" id="ARBA00012759"/>
    </source>
</evidence>
<evidence type="ECO:0000313" key="9">
    <source>
        <dbReference type="Proteomes" id="UP000271162"/>
    </source>
</evidence>
<dbReference type="Pfam" id="PF01088">
    <property type="entry name" value="Peptidase_C12"/>
    <property type="match status" value="1"/>
</dbReference>
<evidence type="ECO:0000256" key="5">
    <source>
        <dbReference type="ARBA" id="ARBA00022801"/>
    </source>
</evidence>
<dbReference type="GO" id="GO:0006511">
    <property type="term" value="P:ubiquitin-dependent protein catabolic process"/>
    <property type="evidence" value="ECO:0007669"/>
    <property type="project" value="InterPro"/>
</dbReference>
<sequence>MSTRQWHALESNPYAINTLMNKIECADIFSFESEVMDFLPKPQLVVILCFKEKDDNLPINLWKIRDLLLLKTCSS</sequence>
<proteinExistence type="predicted"/>
<dbReference type="InterPro" id="IPR038765">
    <property type="entry name" value="Papain-like_cys_pep_sf"/>
</dbReference>
<evidence type="ECO:0000313" key="10">
    <source>
        <dbReference type="WBParaSite" id="NBR_0001437201-mRNA-1"/>
    </source>
</evidence>
<reference evidence="10" key="1">
    <citation type="submission" date="2017-02" db="UniProtKB">
        <authorList>
            <consortium name="WormBaseParasite"/>
        </authorList>
    </citation>
    <scope>IDENTIFICATION</scope>
</reference>
<dbReference type="WBParaSite" id="NBR_0001437201-mRNA-1">
    <property type="protein sequence ID" value="NBR_0001437201-mRNA-1"/>
    <property type="gene ID" value="NBR_0001437201"/>
</dbReference>
<dbReference type="EMBL" id="UYSL01021339">
    <property type="protein sequence ID" value="VDL77962.1"/>
    <property type="molecule type" value="Genomic_DNA"/>
</dbReference>
<reference evidence="8 9" key="2">
    <citation type="submission" date="2018-11" db="EMBL/GenBank/DDBJ databases">
        <authorList>
            <consortium name="Pathogen Informatics"/>
        </authorList>
    </citation>
    <scope>NUCLEOTIDE SEQUENCE [LARGE SCALE GENOMIC DNA]</scope>
</reference>
<dbReference type="InterPro" id="IPR001578">
    <property type="entry name" value="Peptidase_C12_UCH"/>
</dbReference>
<dbReference type="SUPFAM" id="SSF54001">
    <property type="entry name" value="Cysteine proteinases"/>
    <property type="match status" value="1"/>
</dbReference>
<evidence type="ECO:0000256" key="4">
    <source>
        <dbReference type="ARBA" id="ARBA00022786"/>
    </source>
</evidence>
<dbReference type="GO" id="GO:0004843">
    <property type="term" value="F:cysteine-type deubiquitinase activity"/>
    <property type="evidence" value="ECO:0007669"/>
    <property type="project" value="UniProtKB-EC"/>
</dbReference>
<evidence type="ECO:0000313" key="8">
    <source>
        <dbReference type="EMBL" id="VDL77962.1"/>
    </source>
</evidence>
<feature type="domain" description="UCH catalytic" evidence="7">
    <location>
        <begin position="6"/>
        <end position="54"/>
    </location>
</feature>
<organism evidence="10">
    <name type="scientific">Nippostrongylus brasiliensis</name>
    <name type="common">Rat hookworm</name>
    <dbReference type="NCBI Taxonomy" id="27835"/>
    <lineage>
        <taxon>Eukaryota</taxon>
        <taxon>Metazoa</taxon>
        <taxon>Ecdysozoa</taxon>
        <taxon>Nematoda</taxon>
        <taxon>Chromadorea</taxon>
        <taxon>Rhabditida</taxon>
        <taxon>Rhabditina</taxon>
        <taxon>Rhabditomorpha</taxon>
        <taxon>Strongyloidea</taxon>
        <taxon>Heligmosomidae</taxon>
        <taxon>Nippostrongylus</taxon>
    </lineage>
</organism>
<evidence type="ECO:0000259" key="7">
    <source>
        <dbReference type="Pfam" id="PF01088"/>
    </source>
</evidence>
<dbReference type="STRING" id="27835.A0A0N4YCS8"/>
<evidence type="ECO:0000256" key="6">
    <source>
        <dbReference type="ARBA" id="ARBA00022807"/>
    </source>
</evidence>
<comment type="catalytic activity">
    <reaction evidence="1">
        <text>Thiol-dependent hydrolysis of ester, thioester, amide, peptide and isopeptide bonds formed by the C-terminal Gly of ubiquitin (a 76-residue protein attached to proteins as an intracellular targeting signal).</text>
        <dbReference type="EC" id="3.4.19.12"/>
    </reaction>
</comment>
<dbReference type="InterPro" id="IPR036959">
    <property type="entry name" value="Peptidase_C12_UCH_sf"/>
</dbReference>
<dbReference type="AlphaFoldDB" id="A0A0N4YCS8"/>
<keyword evidence="9" id="KW-1185">Reference proteome</keyword>
<keyword evidence="3" id="KW-0645">Protease</keyword>
<keyword evidence="4" id="KW-0833">Ubl conjugation pathway</keyword>